<evidence type="ECO:0000313" key="7">
    <source>
        <dbReference type="Proteomes" id="UP001237642"/>
    </source>
</evidence>
<keyword evidence="1 2" id="KW-0103">Bromodomain</keyword>
<dbReference type="SUPFAM" id="SSF47370">
    <property type="entry name" value="Bromodomain"/>
    <property type="match status" value="1"/>
</dbReference>
<keyword evidence="3" id="KW-0175">Coiled coil</keyword>
<dbReference type="SMART" id="SM00297">
    <property type="entry name" value="BROMO"/>
    <property type="match status" value="1"/>
</dbReference>
<evidence type="ECO:0000256" key="2">
    <source>
        <dbReference type="PROSITE-ProRule" id="PRU00035"/>
    </source>
</evidence>
<reference evidence="6" key="2">
    <citation type="submission" date="2023-05" db="EMBL/GenBank/DDBJ databases">
        <authorList>
            <person name="Schelkunov M.I."/>
        </authorList>
    </citation>
    <scope>NUCLEOTIDE SEQUENCE</scope>
    <source>
        <strain evidence="6">Hsosn_3</strain>
        <tissue evidence="6">Leaf</tissue>
    </source>
</reference>
<sequence>MREGKLAVGPRLRWGTWEELILGSAVLRHGKKDWNLIASELRVRTVYPFSFTPEACKAKYEDLRRRYFGCKAWFEELRKCRVKELKQELKKSEESIGSLEAKLKRLKAVKVEDCQVDYDTSRTESPEPIPKTELICFSAKETSKDSLSAGSFTQDFRSSFSPECRITELESTPEMETKPKSLESDEHETLISIKLKGLVNEYKSTVRKRRGKRKRKDCNMEVREGSIVENEHFLPANVQTNSSWKETSTSGCGEIIKSSSIDGNNTDLLRGTSGSLMGFFSVVAESKHAMVFKRRLDSQKRARYKRIIRQHVDLDTIRLRIDNGTIKSIRELFRDLLLLANNALIFYSKRTREYKSAFTLREFLMKEYRQQCKDSLDKVSSSIVQLSPMRSTPVRPRSFRPRPEKSKFSAKPTETAGGVAGTLLGNKRVGDVSPSTPSLALQSSVVARKSPGGPQGYLKLRNADSSSAPLGSLVTAKKHIGISLGSKKFNNADDSNLPKQSTLVTKKGFSHHGKIVRANSNNHRSKSMAMKERKRAGQKMTGL</sequence>
<feature type="region of interest" description="Disordered" evidence="4">
    <location>
        <begin position="390"/>
        <end position="422"/>
    </location>
</feature>
<dbReference type="PANTHER" id="PTHR37888">
    <property type="entry name" value="DNA-BINDING BROMODOMAIN-CONTAINING PROTEIN"/>
    <property type="match status" value="1"/>
</dbReference>
<comment type="caution">
    <text evidence="6">The sequence shown here is derived from an EMBL/GenBank/DDBJ whole genome shotgun (WGS) entry which is preliminary data.</text>
</comment>
<dbReference type="InterPro" id="IPR001487">
    <property type="entry name" value="Bromodomain"/>
</dbReference>
<reference evidence="6" key="1">
    <citation type="submission" date="2023-02" db="EMBL/GenBank/DDBJ databases">
        <title>Genome of toxic invasive species Heracleum sosnowskyi carries increased number of genes despite the absence of recent whole-genome duplications.</title>
        <authorList>
            <person name="Schelkunov M."/>
            <person name="Shtratnikova V."/>
            <person name="Makarenko M."/>
            <person name="Klepikova A."/>
            <person name="Omelchenko D."/>
            <person name="Novikova G."/>
            <person name="Obukhova E."/>
            <person name="Bogdanov V."/>
            <person name="Penin A."/>
            <person name="Logacheva M."/>
        </authorList>
    </citation>
    <scope>NUCLEOTIDE SEQUENCE</scope>
    <source>
        <strain evidence="6">Hsosn_3</strain>
        <tissue evidence="6">Leaf</tissue>
    </source>
</reference>
<evidence type="ECO:0000313" key="6">
    <source>
        <dbReference type="EMBL" id="KAK1368532.1"/>
    </source>
</evidence>
<dbReference type="Pfam" id="PF00439">
    <property type="entry name" value="Bromodomain"/>
    <property type="match status" value="1"/>
</dbReference>
<dbReference type="EMBL" id="JAUIZM010000008">
    <property type="protein sequence ID" value="KAK1368532.1"/>
    <property type="molecule type" value="Genomic_DNA"/>
</dbReference>
<feature type="region of interest" description="Disordered" evidence="4">
    <location>
        <begin position="522"/>
        <end position="543"/>
    </location>
</feature>
<gene>
    <name evidence="6" type="ORF">POM88_034624</name>
</gene>
<proteinExistence type="predicted"/>
<keyword evidence="7" id="KW-1185">Reference proteome</keyword>
<dbReference type="InterPro" id="IPR036427">
    <property type="entry name" value="Bromodomain-like_sf"/>
</dbReference>
<feature type="coiled-coil region" evidence="3">
    <location>
        <begin position="82"/>
        <end position="109"/>
    </location>
</feature>
<protein>
    <submittedName>
        <fullName evidence="6">Bromo domain-containing protein</fullName>
    </submittedName>
</protein>
<dbReference type="AlphaFoldDB" id="A0AAD8HLS1"/>
<organism evidence="6 7">
    <name type="scientific">Heracleum sosnowskyi</name>
    <dbReference type="NCBI Taxonomy" id="360622"/>
    <lineage>
        <taxon>Eukaryota</taxon>
        <taxon>Viridiplantae</taxon>
        <taxon>Streptophyta</taxon>
        <taxon>Embryophyta</taxon>
        <taxon>Tracheophyta</taxon>
        <taxon>Spermatophyta</taxon>
        <taxon>Magnoliopsida</taxon>
        <taxon>eudicotyledons</taxon>
        <taxon>Gunneridae</taxon>
        <taxon>Pentapetalae</taxon>
        <taxon>asterids</taxon>
        <taxon>campanulids</taxon>
        <taxon>Apiales</taxon>
        <taxon>Apiaceae</taxon>
        <taxon>Apioideae</taxon>
        <taxon>apioid superclade</taxon>
        <taxon>Tordylieae</taxon>
        <taxon>Tordyliinae</taxon>
        <taxon>Heracleum</taxon>
    </lineage>
</organism>
<evidence type="ECO:0000256" key="4">
    <source>
        <dbReference type="SAM" id="MobiDB-lite"/>
    </source>
</evidence>
<dbReference type="SMART" id="SM00717">
    <property type="entry name" value="SANT"/>
    <property type="match status" value="1"/>
</dbReference>
<evidence type="ECO:0000256" key="3">
    <source>
        <dbReference type="SAM" id="Coils"/>
    </source>
</evidence>
<dbReference type="InterPro" id="IPR001005">
    <property type="entry name" value="SANT/Myb"/>
</dbReference>
<dbReference type="Proteomes" id="UP001237642">
    <property type="component" value="Unassembled WGS sequence"/>
</dbReference>
<dbReference type="PROSITE" id="PS50014">
    <property type="entry name" value="BROMODOMAIN_2"/>
    <property type="match status" value="1"/>
</dbReference>
<dbReference type="PANTHER" id="PTHR37888:SF4">
    <property type="entry name" value="OS07G0565300 PROTEIN"/>
    <property type="match status" value="1"/>
</dbReference>
<evidence type="ECO:0000259" key="5">
    <source>
        <dbReference type="PROSITE" id="PS50014"/>
    </source>
</evidence>
<dbReference type="Gene3D" id="1.20.920.10">
    <property type="entry name" value="Bromodomain-like"/>
    <property type="match status" value="1"/>
</dbReference>
<accession>A0AAD8HLS1</accession>
<name>A0AAD8HLS1_9APIA</name>
<dbReference type="CDD" id="cd00167">
    <property type="entry name" value="SANT"/>
    <property type="match status" value="1"/>
</dbReference>
<feature type="domain" description="Bromo" evidence="5">
    <location>
        <begin position="284"/>
        <end position="354"/>
    </location>
</feature>
<evidence type="ECO:0000256" key="1">
    <source>
        <dbReference type="ARBA" id="ARBA00023117"/>
    </source>
</evidence>